<dbReference type="Proteomes" id="UP000625316">
    <property type="component" value="Unassembled WGS sequence"/>
</dbReference>
<dbReference type="PANTHER" id="PTHR22916:SF3">
    <property type="entry name" value="UDP-GLCNAC:BETAGAL BETA-1,3-N-ACETYLGLUCOSAMINYLTRANSFERASE-LIKE PROTEIN 1"/>
    <property type="match status" value="1"/>
</dbReference>
<keyword evidence="3" id="KW-1185">Reference proteome</keyword>
<dbReference type="Gene3D" id="3.90.550.10">
    <property type="entry name" value="Spore Coat Polysaccharide Biosynthesis Protein SpsA, Chain A"/>
    <property type="match status" value="1"/>
</dbReference>
<dbReference type="EMBL" id="JADEXQ010000039">
    <property type="protein sequence ID" value="MBE9030601.1"/>
    <property type="molecule type" value="Genomic_DNA"/>
</dbReference>
<reference evidence="2" key="1">
    <citation type="submission" date="2020-10" db="EMBL/GenBank/DDBJ databases">
        <authorList>
            <person name="Castelo-Branco R."/>
            <person name="Eusebio N."/>
            <person name="Adriana R."/>
            <person name="Vieira A."/>
            <person name="Brugerolle De Fraissinette N."/>
            <person name="Rezende De Castro R."/>
            <person name="Schneider M.P."/>
            <person name="Vasconcelos V."/>
            <person name="Leao P.N."/>
        </authorList>
    </citation>
    <scope>NUCLEOTIDE SEQUENCE</scope>
    <source>
        <strain evidence="2">LEGE 11480</strain>
    </source>
</reference>
<dbReference type="SUPFAM" id="SSF53448">
    <property type="entry name" value="Nucleotide-diphospho-sugar transferases"/>
    <property type="match status" value="1"/>
</dbReference>
<comment type="caution">
    <text evidence="2">The sequence shown here is derived from an EMBL/GenBank/DDBJ whole genome shotgun (WGS) entry which is preliminary data.</text>
</comment>
<feature type="domain" description="Glycosyltransferase 2-like" evidence="1">
    <location>
        <begin position="181"/>
        <end position="300"/>
    </location>
</feature>
<dbReference type="InterPro" id="IPR001173">
    <property type="entry name" value="Glyco_trans_2-like"/>
</dbReference>
<sequence length="421" mass="48837">MEALMTQRKDRYLNFLKQLNLPTKIQRILEVRFPAESSLCLCGAVELIQISALDLDGEIYEFDVRYASDNKIFQQNLIDQAWDRLPLIDQSEVSSVEQHKIIIYLCEPETQLLENLELDSSMPVSSLLKLLPERYILGSYWRSVHHLYVALPCMHPFEIDTPYLTCQSSTLNIKTPPPLVTVVTVVYNGELLIEQTIQSVINQTYPNIEYIVVDGDSTDRTLEIISKYEKYISKWISEPDSGLYDAMNKGFELAQGDFVNFMNVGDMFANNLVLDSMDFQDSEVSICGANIFFSRQFPRLLYSKPRNQHIPHQAFFMHRRDFRLHRFDITFPYSADSELWRRYKPWCSAKFVPGKTISLSRFGGISTNPKYLLPRMFEHLAFEDNPVKVLARFIPKLLASPFLTESMIESLYFQIYGCKSQ</sequence>
<protein>
    <submittedName>
        <fullName evidence="2">Glycosyltransferase</fullName>
    </submittedName>
</protein>
<dbReference type="AlphaFoldDB" id="A0A928Z2P6"/>
<dbReference type="CDD" id="cd06433">
    <property type="entry name" value="GT_2_WfgS_like"/>
    <property type="match status" value="1"/>
</dbReference>
<evidence type="ECO:0000313" key="2">
    <source>
        <dbReference type="EMBL" id="MBE9030601.1"/>
    </source>
</evidence>
<dbReference type="RefSeq" id="WP_264325431.1">
    <property type="nucleotide sequence ID" value="NZ_JADEXQ010000039.1"/>
</dbReference>
<evidence type="ECO:0000313" key="3">
    <source>
        <dbReference type="Proteomes" id="UP000625316"/>
    </source>
</evidence>
<dbReference type="Pfam" id="PF00535">
    <property type="entry name" value="Glycos_transf_2"/>
    <property type="match status" value="1"/>
</dbReference>
<accession>A0A928Z2P6</accession>
<gene>
    <name evidence="2" type="ORF">IQ266_12755</name>
</gene>
<dbReference type="PANTHER" id="PTHR22916">
    <property type="entry name" value="GLYCOSYLTRANSFERASE"/>
    <property type="match status" value="1"/>
</dbReference>
<name>A0A928Z2P6_9CYAN</name>
<evidence type="ECO:0000259" key="1">
    <source>
        <dbReference type="Pfam" id="PF00535"/>
    </source>
</evidence>
<proteinExistence type="predicted"/>
<dbReference type="GO" id="GO:0016758">
    <property type="term" value="F:hexosyltransferase activity"/>
    <property type="evidence" value="ECO:0007669"/>
    <property type="project" value="UniProtKB-ARBA"/>
</dbReference>
<dbReference type="InterPro" id="IPR029044">
    <property type="entry name" value="Nucleotide-diphossugar_trans"/>
</dbReference>
<organism evidence="2 3">
    <name type="scientific">Romeriopsis navalis LEGE 11480</name>
    <dbReference type="NCBI Taxonomy" id="2777977"/>
    <lineage>
        <taxon>Bacteria</taxon>
        <taxon>Bacillati</taxon>
        <taxon>Cyanobacteriota</taxon>
        <taxon>Cyanophyceae</taxon>
        <taxon>Leptolyngbyales</taxon>
        <taxon>Leptolyngbyaceae</taxon>
        <taxon>Romeriopsis</taxon>
        <taxon>Romeriopsis navalis</taxon>
    </lineage>
</organism>